<keyword evidence="3" id="KW-0597">Phosphoprotein</keyword>
<dbReference type="CDD" id="cd00082">
    <property type="entry name" value="HisKA"/>
    <property type="match status" value="1"/>
</dbReference>
<dbReference type="InterPro" id="IPR003661">
    <property type="entry name" value="HisK_dim/P_dom"/>
</dbReference>
<comment type="caution">
    <text evidence="8">The sequence shown here is derived from an EMBL/GenBank/DDBJ whole genome shotgun (WGS) entry which is preliminary data.</text>
</comment>
<dbReference type="SMART" id="SM00387">
    <property type="entry name" value="HATPase_c"/>
    <property type="match status" value="1"/>
</dbReference>
<dbReference type="PRINTS" id="PR00344">
    <property type="entry name" value="BCTRLSENSOR"/>
</dbReference>
<keyword evidence="4" id="KW-0808">Transferase</keyword>
<name>A0A402AU49_9CHLR</name>
<keyword evidence="9" id="KW-1185">Reference proteome</keyword>
<dbReference type="Pfam" id="PF02518">
    <property type="entry name" value="HATPase_c"/>
    <property type="match status" value="1"/>
</dbReference>
<dbReference type="Pfam" id="PF00512">
    <property type="entry name" value="HisKA"/>
    <property type="match status" value="1"/>
</dbReference>
<organism evidence="8 9">
    <name type="scientific">Dictyobacter kobayashii</name>
    <dbReference type="NCBI Taxonomy" id="2014872"/>
    <lineage>
        <taxon>Bacteria</taxon>
        <taxon>Bacillati</taxon>
        <taxon>Chloroflexota</taxon>
        <taxon>Ktedonobacteria</taxon>
        <taxon>Ktedonobacterales</taxon>
        <taxon>Dictyobacteraceae</taxon>
        <taxon>Dictyobacter</taxon>
    </lineage>
</organism>
<dbReference type="SUPFAM" id="SSF47384">
    <property type="entry name" value="Homodimeric domain of signal transducing histidine kinase"/>
    <property type="match status" value="1"/>
</dbReference>
<accession>A0A402AU49</accession>
<comment type="catalytic activity">
    <reaction evidence="1">
        <text>ATP + protein L-histidine = ADP + protein N-phospho-L-histidine.</text>
        <dbReference type="EC" id="2.7.13.3"/>
    </reaction>
</comment>
<evidence type="ECO:0000256" key="4">
    <source>
        <dbReference type="ARBA" id="ARBA00022679"/>
    </source>
</evidence>
<dbReference type="InterPro" id="IPR036890">
    <property type="entry name" value="HATPase_C_sf"/>
</dbReference>
<evidence type="ECO:0000313" key="8">
    <source>
        <dbReference type="EMBL" id="GCE22642.1"/>
    </source>
</evidence>
<evidence type="ECO:0000256" key="1">
    <source>
        <dbReference type="ARBA" id="ARBA00000085"/>
    </source>
</evidence>
<dbReference type="PANTHER" id="PTHR43547">
    <property type="entry name" value="TWO-COMPONENT HISTIDINE KINASE"/>
    <property type="match status" value="1"/>
</dbReference>
<evidence type="ECO:0000256" key="3">
    <source>
        <dbReference type="ARBA" id="ARBA00022553"/>
    </source>
</evidence>
<evidence type="ECO:0000256" key="2">
    <source>
        <dbReference type="ARBA" id="ARBA00012438"/>
    </source>
</evidence>
<proteinExistence type="predicted"/>
<dbReference type="Proteomes" id="UP000287188">
    <property type="component" value="Unassembled WGS sequence"/>
</dbReference>
<dbReference type="EMBL" id="BIFS01000002">
    <property type="protein sequence ID" value="GCE22642.1"/>
    <property type="molecule type" value="Genomic_DNA"/>
</dbReference>
<dbReference type="InterPro" id="IPR005467">
    <property type="entry name" value="His_kinase_dom"/>
</dbReference>
<keyword evidence="6" id="KW-0902">Two-component regulatory system</keyword>
<dbReference type="CDD" id="cd00075">
    <property type="entry name" value="HATPase"/>
    <property type="match status" value="1"/>
</dbReference>
<evidence type="ECO:0000256" key="5">
    <source>
        <dbReference type="ARBA" id="ARBA00022777"/>
    </source>
</evidence>
<evidence type="ECO:0000313" key="9">
    <source>
        <dbReference type="Proteomes" id="UP000287188"/>
    </source>
</evidence>
<dbReference type="SUPFAM" id="SSF55874">
    <property type="entry name" value="ATPase domain of HSP90 chaperone/DNA topoisomerase II/histidine kinase"/>
    <property type="match status" value="1"/>
</dbReference>
<dbReference type="InterPro" id="IPR036097">
    <property type="entry name" value="HisK_dim/P_sf"/>
</dbReference>
<gene>
    <name evidence="8" type="ORF">KDK_64420</name>
</gene>
<reference evidence="9" key="1">
    <citation type="submission" date="2018-12" db="EMBL/GenBank/DDBJ databases">
        <title>Tengunoibacter tsumagoiensis gen. nov., sp. nov., Dictyobacter kobayashii sp. nov., D. alpinus sp. nov., and D. joshuensis sp. nov. and description of Dictyobacteraceae fam. nov. within the order Ktedonobacterales isolated from Tengu-no-mugimeshi.</title>
        <authorList>
            <person name="Wang C.M."/>
            <person name="Zheng Y."/>
            <person name="Sakai Y."/>
            <person name="Toyoda A."/>
            <person name="Minakuchi Y."/>
            <person name="Abe K."/>
            <person name="Yokota A."/>
            <person name="Yabe S."/>
        </authorList>
    </citation>
    <scope>NUCLEOTIDE SEQUENCE [LARGE SCALE GENOMIC DNA]</scope>
    <source>
        <strain evidence="9">Uno11</strain>
    </source>
</reference>
<dbReference type="GO" id="GO:0000155">
    <property type="term" value="F:phosphorelay sensor kinase activity"/>
    <property type="evidence" value="ECO:0007669"/>
    <property type="project" value="InterPro"/>
</dbReference>
<feature type="domain" description="Histidine kinase" evidence="7">
    <location>
        <begin position="45"/>
        <end position="280"/>
    </location>
</feature>
<dbReference type="Gene3D" id="3.30.565.10">
    <property type="entry name" value="Histidine kinase-like ATPase, C-terminal domain"/>
    <property type="match status" value="1"/>
</dbReference>
<dbReference type="InterPro" id="IPR004358">
    <property type="entry name" value="Sig_transdc_His_kin-like_C"/>
</dbReference>
<dbReference type="PROSITE" id="PS50109">
    <property type="entry name" value="HIS_KIN"/>
    <property type="match status" value="1"/>
</dbReference>
<keyword evidence="5" id="KW-0418">Kinase</keyword>
<dbReference type="Gene3D" id="1.10.287.130">
    <property type="match status" value="1"/>
</dbReference>
<dbReference type="InterPro" id="IPR003594">
    <property type="entry name" value="HATPase_dom"/>
</dbReference>
<dbReference type="PANTHER" id="PTHR43547:SF2">
    <property type="entry name" value="HYBRID SIGNAL TRANSDUCTION HISTIDINE KINASE C"/>
    <property type="match status" value="1"/>
</dbReference>
<dbReference type="SMART" id="SM00388">
    <property type="entry name" value="HisKA"/>
    <property type="match status" value="1"/>
</dbReference>
<protein>
    <recommendedName>
        <fullName evidence="2">histidine kinase</fullName>
        <ecNumber evidence="2">2.7.13.3</ecNumber>
    </recommendedName>
</protein>
<dbReference type="AlphaFoldDB" id="A0A402AU49"/>
<dbReference type="EC" id="2.7.13.3" evidence="2"/>
<sequence length="283" mass="31511">MIKAVAELTALVLERERLVAEQAEAQANVLAAREANHMMEDFLGIAGHELRTPLTTIKASVQLARRQIVRLSSQEAELMPQILSSINVVQDLLNRTERQVGMQSRLINDLLDVSRIQMGRLELQPDLQDLVLITRQVVEDQRLLNPVRLIQLELSAAAELLVTLDADRIRQVISNYLSNALKYSDVDQPVFVQISVDARAKNVRVAVRDSGPGLTEDQQQRVWERFYRVPEINVRSGSGVGLGLGLHITKMIIERLGGSVGIDSQPGHGSTFWFTLPLEGVSD</sequence>
<dbReference type="FunFam" id="3.30.565.10:FF:000006">
    <property type="entry name" value="Sensor histidine kinase WalK"/>
    <property type="match status" value="1"/>
</dbReference>
<evidence type="ECO:0000259" key="7">
    <source>
        <dbReference type="PROSITE" id="PS50109"/>
    </source>
</evidence>
<evidence type="ECO:0000256" key="6">
    <source>
        <dbReference type="ARBA" id="ARBA00023012"/>
    </source>
</evidence>